<evidence type="ECO:0000256" key="7">
    <source>
        <dbReference type="ARBA" id="ARBA00023139"/>
    </source>
</evidence>
<comment type="subcellular location">
    <subcellularLocation>
        <location evidence="11">Cell outer membrane</location>
        <topology evidence="11">Lipid-anchor</topology>
    </subcellularLocation>
    <subcellularLocation>
        <location evidence="11">Bacterial flagellum basal body</location>
    </subcellularLocation>
    <subcellularLocation>
        <location evidence="2">Membrane</location>
        <topology evidence="2">Lipid-anchor</topology>
    </subcellularLocation>
</comment>
<evidence type="ECO:0000256" key="6">
    <source>
        <dbReference type="ARBA" id="ARBA00023136"/>
    </source>
</evidence>
<evidence type="ECO:0000256" key="2">
    <source>
        <dbReference type="ARBA" id="ARBA00004635"/>
    </source>
</evidence>
<dbReference type="PRINTS" id="PR01008">
    <property type="entry name" value="FLGLRINGFLGH"/>
</dbReference>
<evidence type="ECO:0000256" key="3">
    <source>
        <dbReference type="ARBA" id="ARBA00006929"/>
    </source>
</evidence>
<evidence type="ECO:0000256" key="4">
    <source>
        <dbReference type="ARBA" id="ARBA00011439"/>
    </source>
</evidence>
<keyword evidence="7" id="KW-0564">Palmitate</keyword>
<dbReference type="AlphaFoldDB" id="A0A7Z0VJ69"/>
<accession>A0A7Z0VJ69</accession>
<keyword evidence="9 11" id="KW-0998">Cell outer membrane</keyword>
<evidence type="ECO:0000313" key="12">
    <source>
        <dbReference type="EMBL" id="ODJ86519.1"/>
    </source>
</evidence>
<gene>
    <name evidence="11 12" type="primary">flgH</name>
    <name evidence="12" type="ORF">CODIS_33030</name>
</gene>
<evidence type="ECO:0000256" key="10">
    <source>
        <dbReference type="ARBA" id="ARBA00023288"/>
    </source>
</evidence>
<keyword evidence="12" id="KW-0282">Flagellum</keyword>
<dbReference type="GO" id="GO:0003774">
    <property type="term" value="F:cytoskeletal motor activity"/>
    <property type="evidence" value="ECO:0007669"/>
    <property type="project" value="InterPro"/>
</dbReference>
<dbReference type="Pfam" id="PF02107">
    <property type="entry name" value="FlgH"/>
    <property type="match status" value="1"/>
</dbReference>
<keyword evidence="13" id="KW-1185">Reference proteome</keyword>
<sequence>MDSLRTITLITIMMLPLLAGCYNTTPTRDAAYAPIRPVMPPPAPKGNGAIYQAGYEQAWFEDIRARRVGDLLTVNLVESTQANKSATTTTAKTTSNSITNPTLFGQSMQFNVPGFVPVPNNKDVGLGFSLDSSHDFSGDGSATQSNALNGKITVSVIEVLPNNNLYVRGEKRIGINQGTEYVRLSGIVRPRDISPDNNVDSTRIADPTITYVGEGALADANSMGWLARFFNSVLSPF</sequence>
<dbReference type="GO" id="GO:0009279">
    <property type="term" value="C:cell outer membrane"/>
    <property type="evidence" value="ECO:0007669"/>
    <property type="project" value="UniProtKB-SubCell"/>
</dbReference>
<comment type="caution">
    <text evidence="12">The sequence shown here is derived from an EMBL/GenBank/DDBJ whole genome shotgun (WGS) entry which is preliminary data.</text>
</comment>
<evidence type="ECO:0000256" key="8">
    <source>
        <dbReference type="ARBA" id="ARBA00023143"/>
    </source>
</evidence>
<dbReference type="PANTHER" id="PTHR34933:SF1">
    <property type="entry name" value="FLAGELLAR L-RING PROTEIN"/>
    <property type="match status" value="1"/>
</dbReference>
<proteinExistence type="inferred from homology"/>
<dbReference type="InterPro" id="IPR000527">
    <property type="entry name" value="Flag_Lring"/>
</dbReference>
<dbReference type="HAMAP" id="MF_00415">
    <property type="entry name" value="FlgH"/>
    <property type="match status" value="1"/>
</dbReference>
<comment type="function">
    <text evidence="1 11">Assembles around the rod to form the L-ring and probably protects the motor/basal body from shearing forces during rotation.</text>
</comment>
<organism evidence="12 13">
    <name type="scientific">Candidatus Thiodiazotropha endolucinida</name>
    <dbReference type="NCBI Taxonomy" id="1655433"/>
    <lineage>
        <taxon>Bacteria</taxon>
        <taxon>Pseudomonadati</taxon>
        <taxon>Pseudomonadota</taxon>
        <taxon>Gammaproteobacteria</taxon>
        <taxon>Chromatiales</taxon>
        <taxon>Sedimenticolaceae</taxon>
        <taxon>Candidatus Thiodiazotropha</taxon>
    </lineage>
</organism>
<dbReference type="GO" id="GO:0071973">
    <property type="term" value="P:bacterial-type flagellum-dependent cell motility"/>
    <property type="evidence" value="ECO:0007669"/>
    <property type="project" value="InterPro"/>
</dbReference>
<dbReference type="NCBIfam" id="NF001304">
    <property type="entry name" value="PRK00249.1-4"/>
    <property type="match status" value="1"/>
</dbReference>
<evidence type="ECO:0000256" key="11">
    <source>
        <dbReference type="HAMAP-Rule" id="MF_00415"/>
    </source>
</evidence>
<evidence type="ECO:0000313" key="13">
    <source>
        <dbReference type="Proteomes" id="UP000094769"/>
    </source>
</evidence>
<keyword evidence="10 11" id="KW-0449">Lipoprotein</keyword>
<keyword evidence="6 11" id="KW-0472">Membrane</keyword>
<comment type="subunit">
    <text evidence="4 11">The basal body constitutes a major portion of the flagellar organelle and consists of four rings (L,P,S, and M) mounted on a central rod.</text>
</comment>
<keyword evidence="5 11" id="KW-0732">Signal</keyword>
<dbReference type="Proteomes" id="UP000094769">
    <property type="component" value="Unassembled WGS sequence"/>
</dbReference>
<evidence type="ECO:0000256" key="9">
    <source>
        <dbReference type="ARBA" id="ARBA00023237"/>
    </source>
</evidence>
<dbReference type="EMBL" id="MARB01000021">
    <property type="protein sequence ID" value="ODJ86519.1"/>
    <property type="molecule type" value="Genomic_DNA"/>
</dbReference>
<name>A0A7Z0VJ69_9GAMM</name>
<protein>
    <recommendedName>
        <fullName evidence="11">Flagellar L-ring protein</fullName>
    </recommendedName>
    <alternativeName>
        <fullName evidence="11">Basal body L-ring protein</fullName>
    </alternativeName>
</protein>
<keyword evidence="12" id="KW-0969">Cilium</keyword>
<keyword evidence="12" id="KW-0966">Cell projection</keyword>
<dbReference type="GO" id="GO:0009427">
    <property type="term" value="C:bacterial-type flagellum basal body, distal rod, L ring"/>
    <property type="evidence" value="ECO:0007669"/>
    <property type="project" value="InterPro"/>
</dbReference>
<evidence type="ECO:0000256" key="5">
    <source>
        <dbReference type="ARBA" id="ARBA00022729"/>
    </source>
</evidence>
<dbReference type="PROSITE" id="PS51257">
    <property type="entry name" value="PROKAR_LIPOPROTEIN"/>
    <property type="match status" value="1"/>
</dbReference>
<reference evidence="12 13" key="1">
    <citation type="submission" date="2016-06" db="EMBL/GenBank/DDBJ databases">
        <title>Genome sequence of endosymbiont of Candidatus Endolucinida thiodiazotropha.</title>
        <authorList>
            <person name="Poehlein A."/>
            <person name="Koenig S."/>
            <person name="Heiden S.E."/>
            <person name="Thuermer A."/>
            <person name="Voget S."/>
            <person name="Daniel R."/>
            <person name="Markert S."/>
            <person name="Gros O."/>
            <person name="Schweder T."/>
        </authorList>
    </citation>
    <scope>NUCLEOTIDE SEQUENCE [LARGE SCALE GENOMIC DNA]</scope>
    <source>
        <strain evidence="12 13">COS</strain>
    </source>
</reference>
<keyword evidence="8 11" id="KW-0975">Bacterial flagellum</keyword>
<dbReference type="PANTHER" id="PTHR34933">
    <property type="entry name" value="FLAGELLAR L-RING PROTEIN"/>
    <property type="match status" value="1"/>
</dbReference>
<dbReference type="RefSeq" id="WP_069126963.1">
    <property type="nucleotide sequence ID" value="NZ_MARB01000021.1"/>
</dbReference>
<comment type="similarity">
    <text evidence="3 11">Belongs to the FlgH family.</text>
</comment>
<evidence type="ECO:0000256" key="1">
    <source>
        <dbReference type="ARBA" id="ARBA00002591"/>
    </source>
</evidence>